<comment type="similarity">
    <text evidence="9">Belongs to the peptidase S9D family.</text>
</comment>
<dbReference type="GO" id="GO:0008236">
    <property type="term" value="F:serine-type peptidase activity"/>
    <property type="evidence" value="ECO:0007669"/>
    <property type="project" value="UniProtKB-KW"/>
</dbReference>
<dbReference type="PANTHER" id="PTHR42776:SF28">
    <property type="entry name" value="GLUTAMYL ENDOPEPTIDASE, CHLOROPLASTIC-RELATED"/>
    <property type="match status" value="1"/>
</dbReference>
<dbReference type="InterPro" id="IPR029058">
    <property type="entry name" value="AB_hydrolase_fold"/>
</dbReference>
<sequence length="874" mass="97638">MFFHAVENASLGSGYRLPPTEIKDIVDAPPLPALSFSPQRDKILFLKRRSLPPLAELARPEEKLAGIRIDGKCNSRSRMSFYTGIGIHQLLQDGSLGPEKEVHGFPDGAKINFVSWSRDGRYLSFSIRIDEEDNSSKLRVWVADVETGIAKPLFQSPDIFLNAVFDNFVWVDGSTLLVFTIPLSRGDPPKRPLVPSGPKIQSNEQKNVVQVRTFQDLLKDEYDEDLFDYYATTQLVLASLDGTVKEIGPPAVYTSIDPSPDQKYLLVSSIHRPYSFIVPCGRFRKKVDVWTTDGKFVRELCDLPLAEDVPIAFNSVRKGMRSINWRADKPSTLYWVETQDGGDAKVEVSPRDVIYTQSPDPCDGEEPKVLHKLDLRFGGISWCDDSLALVYESWYKTRRTRTWVISPGSEDASPRILFDRSSEDVYSDPGSPMMRRTHAGTYVIAKVKKEGDGGTYILLNGSGATPEGNIPFLDLFGINTGSKQRIWESDKEKYYETVVALMSDQNEGDLCIDQLKILTSKESKTENTQYYIQSWPDKKVYQITNFPHPYPQLASLQKEMVRYQRKDGVQLTATLYLPPGYDPSKDGPLPCLVWSYPGEFKSKDAAGQVRGSPNEFAGIGPTSALLWLARRFAILSGPTIPIIGEGDEEANDRYVEQLVASAEAAVEEVIRRGVAHPNKIAVGGHSYGAFMTANLLAHAPHLFCCGIARSGAYNRTLTPFGFQNEDRTLWEATSTYVEMSPFMSANKIKKPILLIHGEEDNNPGTLTMQSDRFFNALKGHGALCRLVVLPFESHGYAARESIMHVLWETDRWLQKYCISNSSDIVADRDDCKVDGNKAKDDLGGKAVSVGGEGGQEQDDVDQDEFLVTLRSLLW</sequence>
<protein>
    <recommendedName>
        <fullName evidence="10">Probable glutamyl endopeptidase, chloroplastic</fullName>
    </recommendedName>
</protein>
<evidence type="ECO:0000256" key="7">
    <source>
        <dbReference type="ARBA" id="ARBA00022946"/>
    </source>
</evidence>
<feature type="domain" description="Peptidase S9 prolyl oligopeptidase catalytic" evidence="11">
    <location>
        <begin position="663"/>
        <end position="816"/>
    </location>
</feature>
<dbReference type="SUPFAM" id="SSF53474">
    <property type="entry name" value="alpha/beta-Hydrolases"/>
    <property type="match status" value="1"/>
</dbReference>
<dbReference type="GO" id="GO:0006508">
    <property type="term" value="P:proteolysis"/>
    <property type="evidence" value="ECO:0007669"/>
    <property type="project" value="UniProtKB-KW"/>
</dbReference>
<evidence type="ECO:0000313" key="12">
    <source>
        <dbReference type="EMBL" id="DAD38255.1"/>
    </source>
</evidence>
<dbReference type="Pfam" id="PF00326">
    <property type="entry name" value="Peptidase_S9"/>
    <property type="match status" value="1"/>
</dbReference>
<comment type="subcellular location">
    <subcellularLocation>
        <location evidence="1">Plastid</location>
        <location evidence="1">Chloroplast stroma</location>
    </subcellularLocation>
</comment>
<keyword evidence="4" id="KW-0645">Protease</keyword>
<keyword evidence="2" id="KW-0150">Chloroplast</keyword>
<evidence type="ECO:0000256" key="4">
    <source>
        <dbReference type="ARBA" id="ARBA00022670"/>
    </source>
</evidence>
<organism evidence="12 13">
    <name type="scientific">Nelumbo nucifera</name>
    <name type="common">Sacred lotus</name>
    <dbReference type="NCBI Taxonomy" id="4432"/>
    <lineage>
        <taxon>Eukaryota</taxon>
        <taxon>Viridiplantae</taxon>
        <taxon>Streptophyta</taxon>
        <taxon>Embryophyta</taxon>
        <taxon>Tracheophyta</taxon>
        <taxon>Spermatophyta</taxon>
        <taxon>Magnoliopsida</taxon>
        <taxon>Proteales</taxon>
        <taxon>Nelumbonaceae</taxon>
        <taxon>Nelumbo</taxon>
    </lineage>
</organism>
<evidence type="ECO:0000256" key="8">
    <source>
        <dbReference type="ARBA" id="ARBA00054431"/>
    </source>
</evidence>
<keyword evidence="3" id="KW-0934">Plastid</keyword>
<dbReference type="InterPro" id="IPR001375">
    <property type="entry name" value="Peptidase_S9_cat"/>
</dbReference>
<dbReference type="SUPFAM" id="SSF82171">
    <property type="entry name" value="DPP6 N-terminal domain-like"/>
    <property type="match status" value="1"/>
</dbReference>
<evidence type="ECO:0000256" key="5">
    <source>
        <dbReference type="ARBA" id="ARBA00022801"/>
    </source>
</evidence>
<dbReference type="Gene3D" id="3.40.50.1820">
    <property type="entry name" value="alpha/beta hydrolase"/>
    <property type="match status" value="1"/>
</dbReference>
<evidence type="ECO:0000256" key="2">
    <source>
        <dbReference type="ARBA" id="ARBA00022528"/>
    </source>
</evidence>
<gene>
    <name evidence="12" type="ORF">HUJ06_008896</name>
</gene>
<comment type="caution">
    <text evidence="12">The sequence shown here is derived from an EMBL/GenBank/DDBJ whole genome shotgun (WGS) entry which is preliminary data.</text>
</comment>
<keyword evidence="5" id="KW-0378">Hydrolase</keyword>
<dbReference type="FunFam" id="3.40.50.1820:FF:000049">
    <property type="entry name" value="probable glutamyl endopeptidase, chloroplastic"/>
    <property type="match status" value="1"/>
</dbReference>
<evidence type="ECO:0000256" key="10">
    <source>
        <dbReference type="ARBA" id="ARBA00073000"/>
    </source>
</evidence>
<proteinExistence type="inferred from homology"/>
<evidence type="ECO:0000259" key="11">
    <source>
        <dbReference type="Pfam" id="PF00326"/>
    </source>
</evidence>
<keyword evidence="7" id="KW-0809">Transit peptide</keyword>
<dbReference type="PANTHER" id="PTHR42776">
    <property type="entry name" value="SERINE PEPTIDASE S9 FAMILY MEMBER"/>
    <property type="match status" value="1"/>
</dbReference>
<evidence type="ECO:0000256" key="1">
    <source>
        <dbReference type="ARBA" id="ARBA00004470"/>
    </source>
</evidence>
<reference evidence="12 13" key="1">
    <citation type="journal article" date="2020" name="Mol. Biol. Evol.">
        <title>Distinct Expression and Methylation Patterns for Genes with Different Fates following a Single Whole-Genome Duplication in Flowering Plants.</title>
        <authorList>
            <person name="Shi T."/>
            <person name="Rahmani R.S."/>
            <person name="Gugger P.F."/>
            <person name="Wang M."/>
            <person name="Li H."/>
            <person name="Zhang Y."/>
            <person name="Li Z."/>
            <person name="Wang Q."/>
            <person name="Van de Peer Y."/>
            <person name="Marchal K."/>
            <person name="Chen J."/>
        </authorList>
    </citation>
    <scope>NUCLEOTIDE SEQUENCE [LARGE SCALE GENOMIC DNA]</scope>
    <source>
        <tissue evidence="12">Leaf</tissue>
    </source>
</reference>
<evidence type="ECO:0000256" key="6">
    <source>
        <dbReference type="ARBA" id="ARBA00022825"/>
    </source>
</evidence>
<name>A0A822Z437_NELNU</name>
<accession>A0A822Z437</accession>
<dbReference type="EMBL" id="DUZY01000004">
    <property type="protein sequence ID" value="DAD38255.1"/>
    <property type="molecule type" value="Genomic_DNA"/>
</dbReference>
<comment type="function">
    <text evidence="8">Serine-type protease active in vitro against the LHCII N-terminal. Cleaves its substrate on the carboxy-side of Glu residues.</text>
</comment>
<dbReference type="GO" id="GO:0009570">
    <property type="term" value="C:chloroplast stroma"/>
    <property type="evidence" value="ECO:0007669"/>
    <property type="project" value="UniProtKB-SubCell"/>
</dbReference>
<keyword evidence="13" id="KW-1185">Reference proteome</keyword>
<dbReference type="AlphaFoldDB" id="A0A822Z437"/>
<evidence type="ECO:0000256" key="3">
    <source>
        <dbReference type="ARBA" id="ARBA00022640"/>
    </source>
</evidence>
<keyword evidence="6" id="KW-0720">Serine protease</keyword>
<evidence type="ECO:0000313" key="13">
    <source>
        <dbReference type="Proteomes" id="UP000607653"/>
    </source>
</evidence>
<dbReference type="Proteomes" id="UP000607653">
    <property type="component" value="Unassembled WGS sequence"/>
</dbReference>
<evidence type="ECO:0000256" key="9">
    <source>
        <dbReference type="ARBA" id="ARBA00060950"/>
    </source>
</evidence>